<feature type="domain" description="Tryptophan synthase beta chain-like PALP" evidence="4">
    <location>
        <begin position="19"/>
        <end position="299"/>
    </location>
</feature>
<gene>
    <name evidence="5" type="ORF">KC678_04700</name>
</gene>
<dbReference type="PANTHER" id="PTHR48078">
    <property type="entry name" value="THREONINE DEHYDRATASE, MITOCHONDRIAL-RELATED"/>
    <property type="match status" value="1"/>
</dbReference>
<dbReference type="AlphaFoldDB" id="A0A955RHM3"/>
<dbReference type="Gene3D" id="3.40.50.1100">
    <property type="match status" value="2"/>
</dbReference>
<comment type="caution">
    <text evidence="5">The sequence shown here is derived from an EMBL/GenBank/DDBJ whole genome shotgun (WGS) entry which is preliminary data.</text>
</comment>
<dbReference type="Pfam" id="PF00291">
    <property type="entry name" value="PALP"/>
    <property type="match status" value="1"/>
</dbReference>
<name>A0A955RHM3_9BACT</name>
<dbReference type="EMBL" id="JAGQLJ010000127">
    <property type="protein sequence ID" value="MCA9381540.1"/>
    <property type="molecule type" value="Genomic_DNA"/>
</dbReference>
<reference evidence="5" key="2">
    <citation type="journal article" date="2021" name="Microbiome">
        <title>Successional dynamics and alternative stable states in a saline activated sludge microbial community over 9 years.</title>
        <authorList>
            <person name="Wang Y."/>
            <person name="Ye J."/>
            <person name="Ju F."/>
            <person name="Liu L."/>
            <person name="Boyd J.A."/>
            <person name="Deng Y."/>
            <person name="Parks D.H."/>
            <person name="Jiang X."/>
            <person name="Yin X."/>
            <person name="Woodcroft B.J."/>
            <person name="Tyson G.W."/>
            <person name="Hugenholtz P."/>
            <person name="Polz M.F."/>
            <person name="Zhang T."/>
        </authorList>
    </citation>
    <scope>NUCLEOTIDE SEQUENCE</scope>
    <source>
        <strain evidence="5">HKST-UBA13</strain>
    </source>
</reference>
<comment type="cofactor">
    <cofactor evidence="1">
        <name>pyridoxal 5'-phosphate</name>
        <dbReference type="ChEBI" id="CHEBI:597326"/>
    </cofactor>
</comment>
<dbReference type="PANTHER" id="PTHR48078:SF6">
    <property type="entry name" value="L-THREONINE DEHYDRATASE CATABOLIC TDCB"/>
    <property type="match status" value="1"/>
</dbReference>
<evidence type="ECO:0000256" key="3">
    <source>
        <dbReference type="ARBA" id="ARBA00023239"/>
    </source>
</evidence>
<dbReference type="GO" id="GO:0006567">
    <property type="term" value="P:L-threonine catabolic process"/>
    <property type="evidence" value="ECO:0007669"/>
    <property type="project" value="TreeGrafter"/>
</dbReference>
<proteinExistence type="predicted"/>
<evidence type="ECO:0000313" key="6">
    <source>
        <dbReference type="Proteomes" id="UP000775877"/>
    </source>
</evidence>
<evidence type="ECO:0000313" key="5">
    <source>
        <dbReference type="EMBL" id="MCA9381540.1"/>
    </source>
</evidence>
<dbReference type="InterPro" id="IPR036052">
    <property type="entry name" value="TrpB-like_PALP_sf"/>
</dbReference>
<keyword evidence="2" id="KW-0663">Pyridoxal phosphate</keyword>
<evidence type="ECO:0000259" key="4">
    <source>
        <dbReference type="Pfam" id="PF00291"/>
    </source>
</evidence>
<reference evidence="5" key="1">
    <citation type="submission" date="2020-04" db="EMBL/GenBank/DDBJ databases">
        <authorList>
            <person name="Zhang T."/>
        </authorList>
    </citation>
    <scope>NUCLEOTIDE SEQUENCE</scope>
    <source>
        <strain evidence="5">HKST-UBA13</strain>
    </source>
</reference>
<evidence type="ECO:0000256" key="1">
    <source>
        <dbReference type="ARBA" id="ARBA00001933"/>
    </source>
</evidence>
<dbReference type="GO" id="GO:0006565">
    <property type="term" value="P:L-serine catabolic process"/>
    <property type="evidence" value="ECO:0007669"/>
    <property type="project" value="TreeGrafter"/>
</dbReference>
<dbReference type="Proteomes" id="UP000775877">
    <property type="component" value="Unassembled WGS sequence"/>
</dbReference>
<sequence length="309" mass="34458">MSIWNHKEIKKEINFDNLITLGEGATPISKIDLETDNVLYIKHEEQNPTGSWKDRGTAFKISQLLNDGINEAVISSSGNAAISFLKYANHIGNFKMHIVVSPNVNEKKNELIKEQAAFGAHEIYYEPKARSMAAKISAENNIPNLRASTDLDILKGYWSLGLEIYDEIIKNNREKNHVILCAVSSGTTAVGVVQGINLKIEKEVNMPKFIFVQTSECHPLVSDDNKSEESLADAIVDKALLREPQLNKILKQTNGQAIAIDNLQLIEAKQWLESRGETLSYTSSLPIAAMLELERNFENTIFTCISSGR</sequence>
<dbReference type="SUPFAM" id="SSF53686">
    <property type="entry name" value="Tryptophan synthase beta subunit-like PLP-dependent enzymes"/>
    <property type="match status" value="1"/>
</dbReference>
<dbReference type="GO" id="GO:0003941">
    <property type="term" value="F:L-serine ammonia-lyase activity"/>
    <property type="evidence" value="ECO:0007669"/>
    <property type="project" value="TreeGrafter"/>
</dbReference>
<evidence type="ECO:0000256" key="2">
    <source>
        <dbReference type="ARBA" id="ARBA00022898"/>
    </source>
</evidence>
<protein>
    <submittedName>
        <fullName evidence="5">Pyridoxal-phosphate dependent enzyme</fullName>
    </submittedName>
</protein>
<keyword evidence="3" id="KW-0456">Lyase</keyword>
<dbReference type="GO" id="GO:0009097">
    <property type="term" value="P:isoleucine biosynthetic process"/>
    <property type="evidence" value="ECO:0007669"/>
    <property type="project" value="TreeGrafter"/>
</dbReference>
<organism evidence="5 6">
    <name type="scientific">Candidatus Dojkabacteria bacterium</name>
    <dbReference type="NCBI Taxonomy" id="2099670"/>
    <lineage>
        <taxon>Bacteria</taxon>
        <taxon>Candidatus Dojkabacteria</taxon>
    </lineage>
</organism>
<dbReference type="InterPro" id="IPR001926">
    <property type="entry name" value="TrpB-like_PALP"/>
</dbReference>
<dbReference type="InterPro" id="IPR050147">
    <property type="entry name" value="Ser/Thr_Dehydratase"/>
</dbReference>
<dbReference type="GO" id="GO:0004794">
    <property type="term" value="F:threonine deaminase activity"/>
    <property type="evidence" value="ECO:0007669"/>
    <property type="project" value="TreeGrafter"/>
</dbReference>
<accession>A0A955RHM3</accession>